<feature type="modified residue" description="4-aspartylphosphate" evidence="1">
    <location>
        <position position="319"/>
    </location>
</feature>
<dbReference type="AlphaFoldDB" id="A0A7S3K2X2"/>
<protein>
    <recommendedName>
        <fullName evidence="2">Response regulatory domain-containing protein</fullName>
    </recommendedName>
</protein>
<reference evidence="3" key="1">
    <citation type="submission" date="2021-01" db="EMBL/GenBank/DDBJ databases">
        <authorList>
            <person name="Corre E."/>
            <person name="Pelletier E."/>
            <person name="Niang G."/>
            <person name="Scheremetjew M."/>
            <person name="Finn R."/>
            <person name="Kale V."/>
            <person name="Holt S."/>
            <person name="Cochrane G."/>
            <person name="Meng A."/>
            <person name="Brown T."/>
            <person name="Cohen L."/>
        </authorList>
    </citation>
    <scope>NUCLEOTIDE SEQUENCE</scope>
    <source>
        <strain evidence="3">CCMP1510</strain>
    </source>
</reference>
<evidence type="ECO:0000256" key="1">
    <source>
        <dbReference type="PROSITE-ProRule" id="PRU00169"/>
    </source>
</evidence>
<dbReference type="Gene3D" id="3.40.50.2300">
    <property type="match status" value="1"/>
</dbReference>
<dbReference type="EMBL" id="HBIJ01021602">
    <property type="protein sequence ID" value="CAE0373195.1"/>
    <property type="molecule type" value="Transcribed_RNA"/>
</dbReference>
<evidence type="ECO:0000313" key="3">
    <source>
        <dbReference type="EMBL" id="CAE0373195.1"/>
    </source>
</evidence>
<feature type="domain" description="Response regulatory" evidence="2">
    <location>
        <begin position="265"/>
        <end position="386"/>
    </location>
</feature>
<proteinExistence type="predicted"/>
<name>A0A7S3K2X2_9STRA</name>
<dbReference type="GO" id="GO:0000160">
    <property type="term" value="P:phosphorelay signal transduction system"/>
    <property type="evidence" value="ECO:0007669"/>
    <property type="project" value="InterPro"/>
</dbReference>
<accession>A0A7S3K2X2</accession>
<dbReference type="InterPro" id="IPR001789">
    <property type="entry name" value="Sig_transdc_resp-reg_receiver"/>
</dbReference>
<organism evidence="3">
    <name type="scientific">Aureoumbra lagunensis</name>
    <dbReference type="NCBI Taxonomy" id="44058"/>
    <lineage>
        <taxon>Eukaryota</taxon>
        <taxon>Sar</taxon>
        <taxon>Stramenopiles</taxon>
        <taxon>Ochrophyta</taxon>
        <taxon>Pelagophyceae</taxon>
        <taxon>Pelagomonadales</taxon>
        <taxon>Aureoumbra</taxon>
    </lineage>
</organism>
<dbReference type="PROSITE" id="PS50110">
    <property type="entry name" value="RESPONSE_REGULATORY"/>
    <property type="match status" value="1"/>
</dbReference>
<dbReference type="SUPFAM" id="SSF52172">
    <property type="entry name" value="CheY-like"/>
    <property type="match status" value="1"/>
</dbReference>
<dbReference type="InterPro" id="IPR011006">
    <property type="entry name" value="CheY-like_superfamily"/>
</dbReference>
<gene>
    <name evidence="3" type="ORF">ALAG00032_LOCUS13996</name>
</gene>
<evidence type="ECO:0000259" key="2">
    <source>
        <dbReference type="PROSITE" id="PS50110"/>
    </source>
</evidence>
<sequence>MKLQSYVNHEIKNRCILLRELIRDHASTTARMADDLVTDTLLYIQKKSFVQALREGSYKSMKVSECPTALIKRYVDVLRLIYGGRAVLKTSIQPPDDQTILKLDSNLFRACLMSLYNLASTIGTASSPIELGLELRKSQDAAGKKDKSTGTDFSQVYEIKLRATAQHENQNILTYLAGKNESIVSSAVAKFILNVDVKTYDSNIEIASACIEGNSLKSAFVSNKISVHLSKESIHFIASIHASPSIIQELNYDDVDTSNFPYPGIIVVLDDSALVLKMFERKIHKAFPKHQIKCFGNPNGIVDFVLDANDPPIVLCLFDQELGPNISKGSEVAAQLLERGYTGLLLSISSNSTHDDIRQYHSFGMHGHLDKGCSAAELKSRVLHTYCTQDNLSRHYSF</sequence>
<keyword evidence="1" id="KW-0597">Phosphoprotein</keyword>